<dbReference type="InterPro" id="IPR058663">
    <property type="entry name" value="PucR-like_N"/>
</dbReference>
<dbReference type="RefSeq" id="WP_145856077.1">
    <property type="nucleotide sequence ID" value="NZ_RPFW01000004.1"/>
</dbReference>
<evidence type="ECO:0000313" key="4">
    <source>
        <dbReference type="Proteomes" id="UP000460272"/>
    </source>
</evidence>
<proteinExistence type="predicted"/>
<sequence>MEKYAEVLLTGQPPGPDGQAPGSAAAAGWLPPAFGTLAEDIAAAVMSEVEEYAQPADEEAARAVRRVARDAVAGFAARLTGPAASPVAQPPGAASAAGMFRDLGRLLAMEGRSLGALHAALRVGARVTWHRLLEQARQGSGNPETFTRVGETVFWYLDELTASCSAGYAEARAELAGDTNELRRRLLDMLTSSPAPPAPAIAGLARAAGWPLPRRVAAVALTPLAGRACGPLPPGVLADLTRRDPCLLIADPDGPGRRQQLATLLGGWLTTAEPDGGRAPSHAQLAAVGPLVSLTGAGGSLRWAGRALALAGRGLIRVESSAGGAAGIAWCEDHLPTLVLLADEDLAAALSRQALTPLRGLRPDQADRLARTLLAWLESADDANAAARLLHVHPQTIRYRLRQVSELFGDALGEPDTRFRLLLALRARLLLGA</sequence>
<feature type="domain" description="PucR-like N-terminal" evidence="2">
    <location>
        <begin position="27"/>
        <end position="191"/>
    </location>
</feature>
<dbReference type="InterPro" id="IPR042070">
    <property type="entry name" value="PucR_C-HTH_sf"/>
</dbReference>
<dbReference type="Gene3D" id="1.10.10.2840">
    <property type="entry name" value="PucR C-terminal helix-turn-helix domain"/>
    <property type="match status" value="1"/>
</dbReference>
<organism evidence="3 4">
    <name type="scientific">Trebonia kvetii</name>
    <dbReference type="NCBI Taxonomy" id="2480626"/>
    <lineage>
        <taxon>Bacteria</taxon>
        <taxon>Bacillati</taxon>
        <taxon>Actinomycetota</taxon>
        <taxon>Actinomycetes</taxon>
        <taxon>Streptosporangiales</taxon>
        <taxon>Treboniaceae</taxon>
        <taxon>Trebonia</taxon>
    </lineage>
</organism>
<dbReference type="EMBL" id="RPFW01000004">
    <property type="protein sequence ID" value="TVZ03374.1"/>
    <property type="molecule type" value="Genomic_DNA"/>
</dbReference>
<evidence type="ECO:0000259" key="2">
    <source>
        <dbReference type="Pfam" id="PF25906"/>
    </source>
</evidence>
<dbReference type="InterPro" id="IPR025736">
    <property type="entry name" value="PucR_C-HTH_dom"/>
</dbReference>
<dbReference type="PANTHER" id="PTHR33744">
    <property type="entry name" value="CARBOHYDRATE DIACID REGULATOR"/>
    <property type="match status" value="1"/>
</dbReference>
<dbReference type="Proteomes" id="UP000460272">
    <property type="component" value="Unassembled WGS sequence"/>
</dbReference>
<protein>
    <submittedName>
        <fullName evidence="3">PucR family transcriptional regulator</fullName>
    </submittedName>
</protein>
<evidence type="ECO:0000313" key="3">
    <source>
        <dbReference type="EMBL" id="TVZ03374.1"/>
    </source>
</evidence>
<name>A0A6P2BWE2_9ACTN</name>
<dbReference type="AlphaFoldDB" id="A0A6P2BWE2"/>
<dbReference type="Pfam" id="PF25906">
    <property type="entry name" value="PucR-like_N"/>
    <property type="match status" value="1"/>
</dbReference>
<reference evidence="3 4" key="1">
    <citation type="submission" date="2018-11" db="EMBL/GenBank/DDBJ databases">
        <title>Trebonia kvetii gen.nov., sp.nov., a novel acidophilic actinobacterium, and proposal of the new actinobacterial family Treboniaceae fam. nov.</title>
        <authorList>
            <person name="Rapoport D."/>
            <person name="Sagova-Mareckova M."/>
            <person name="Sedlacek I."/>
            <person name="Provaznik J."/>
            <person name="Kralova S."/>
            <person name="Pavlinic D."/>
            <person name="Benes V."/>
            <person name="Kopecky J."/>
        </authorList>
    </citation>
    <scope>NUCLEOTIDE SEQUENCE [LARGE SCALE GENOMIC DNA]</scope>
    <source>
        <strain evidence="3 4">15Tr583</strain>
    </source>
</reference>
<gene>
    <name evidence="3" type="ORF">EAS64_23510</name>
</gene>
<evidence type="ECO:0000259" key="1">
    <source>
        <dbReference type="Pfam" id="PF13556"/>
    </source>
</evidence>
<dbReference type="Pfam" id="PF13556">
    <property type="entry name" value="HTH_30"/>
    <property type="match status" value="1"/>
</dbReference>
<keyword evidence="4" id="KW-1185">Reference proteome</keyword>
<dbReference type="InterPro" id="IPR051448">
    <property type="entry name" value="CdaR-like_regulators"/>
</dbReference>
<feature type="domain" description="PucR C-terminal helix-turn-helix" evidence="1">
    <location>
        <begin position="369"/>
        <end position="427"/>
    </location>
</feature>
<dbReference type="OrthoDB" id="5243741at2"/>
<comment type="caution">
    <text evidence="3">The sequence shown here is derived from an EMBL/GenBank/DDBJ whole genome shotgun (WGS) entry which is preliminary data.</text>
</comment>
<accession>A0A6P2BWE2</accession>
<dbReference type="PANTHER" id="PTHR33744:SF1">
    <property type="entry name" value="DNA-BINDING TRANSCRIPTIONAL ACTIVATOR ADER"/>
    <property type="match status" value="1"/>
</dbReference>